<keyword evidence="2" id="KW-1185">Reference proteome</keyword>
<reference evidence="1" key="1">
    <citation type="submission" date="2020-09" db="EMBL/GenBank/DDBJ databases">
        <title>Genome-Enabled Discovery of Anthraquinone Biosynthesis in Senna tora.</title>
        <authorList>
            <person name="Kang S.-H."/>
            <person name="Pandey R.P."/>
            <person name="Lee C.-M."/>
            <person name="Sim J.-S."/>
            <person name="Jeong J.-T."/>
            <person name="Choi B.-S."/>
            <person name="Jung M."/>
            <person name="Ginzburg D."/>
            <person name="Zhao K."/>
            <person name="Won S.Y."/>
            <person name="Oh T.-J."/>
            <person name="Yu Y."/>
            <person name="Kim N.-H."/>
            <person name="Lee O.R."/>
            <person name="Lee T.-H."/>
            <person name="Bashyal P."/>
            <person name="Kim T.-S."/>
            <person name="Lee W.-H."/>
            <person name="Kawkins C."/>
            <person name="Kim C.-K."/>
            <person name="Kim J.S."/>
            <person name="Ahn B.O."/>
            <person name="Rhee S.Y."/>
            <person name="Sohng J.K."/>
        </authorList>
    </citation>
    <scope>NUCLEOTIDE SEQUENCE</scope>
    <source>
        <tissue evidence="1">Leaf</tissue>
    </source>
</reference>
<name>A0A834SSB1_9FABA</name>
<dbReference type="AlphaFoldDB" id="A0A834SSB1"/>
<dbReference type="Proteomes" id="UP000634136">
    <property type="component" value="Unassembled WGS sequence"/>
</dbReference>
<proteinExistence type="predicted"/>
<gene>
    <name evidence="1" type="ORF">G2W53_036286</name>
</gene>
<evidence type="ECO:0000313" key="2">
    <source>
        <dbReference type="Proteomes" id="UP000634136"/>
    </source>
</evidence>
<organism evidence="1 2">
    <name type="scientific">Senna tora</name>
    <dbReference type="NCBI Taxonomy" id="362788"/>
    <lineage>
        <taxon>Eukaryota</taxon>
        <taxon>Viridiplantae</taxon>
        <taxon>Streptophyta</taxon>
        <taxon>Embryophyta</taxon>
        <taxon>Tracheophyta</taxon>
        <taxon>Spermatophyta</taxon>
        <taxon>Magnoliopsida</taxon>
        <taxon>eudicotyledons</taxon>
        <taxon>Gunneridae</taxon>
        <taxon>Pentapetalae</taxon>
        <taxon>rosids</taxon>
        <taxon>fabids</taxon>
        <taxon>Fabales</taxon>
        <taxon>Fabaceae</taxon>
        <taxon>Caesalpinioideae</taxon>
        <taxon>Cassia clade</taxon>
        <taxon>Senna</taxon>
    </lineage>
</organism>
<accession>A0A834SSB1</accession>
<comment type="caution">
    <text evidence="1">The sequence shown here is derived from an EMBL/GenBank/DDBJ whole genome shotgun (WGS) entry which is preliminary data.</text>
</comment>
<sequence length="37" mass="3959">MIPSLPHIFIGASLPQRAPADKLLELISIAATKQETS</sequence>
<evidence type="ECO:0000313" key="1">
    <source>
        <dbReference type="EMBL" id="KAF7809543.1"/>
    </source>
</evidence>
<protein>
    <submittedName>
        <fullName evidence="1">Uncharacterized protein</fullName>
    </submittedName>
</protein>
<dbReference type="EMBL" id="JAAIUW010000011">
    <property type="protein sequence ID" value="KAF7809543.1"/>
    <property type="molecule type" value="Genomic_DNA"/>
</dbReference>